<gene>
    <name evidence="2" type="ORF">J1N35_031543</name>
</gene>
<dbReference type="OrthoDB" id="1676631at2759"/>
<evidence type="ECO:0000313" key="3">
    <source>
        <dbReference type="Proteomes" id="UP000828251"/>
    </source>
</evidence>
<name>A0A9D3V1R9_9ROSI</name>
<evidence type="ECO:0000256" key="1">
    <source>
        <dbReference type="SAM" id="Coils"/>
    </source>
</evidence>
<reference evidence="2 3" key="1">
    <citation type="journal article" date="2021" name="Plant Biotechnol. J.">
        <title>Multi-omics assisted identification of the key and species-specific regulatory components of drought-tolerant mechanisms in Gossypium stocksii.</title>
        <authorList>
            <person name="Yu D."/>
            <person name="Ke L."/>
            <person name="Zhang D."/>
            <person name="Wu Y."/>
            <person name="Sun Y."/>
            <person name="Mei J."/>
            <person name="Sun J."/>
            <person name="Sun Y."/>
        </authorList>
    </citation>
    <scope>NUCLEOTIDE SEQUENCE [LARGE SCALE GENOMIC DNA]</scope>
    <source>
        <strain evidence="3">cv. E1</strain>
        <tissue evidence="2">Leaf</tissue>
    </source>
</reference>
<dbReference type="Proteomes" id="UP000828251">
    <property type="component" value="Unassembled WGS sequence"/>
</dbReference>
<comment type="caution">
    <text evidence="2">The sequence shown here is derived from an EMBL/GenBank/DDBJ whole genome shotgun (WGS) entry which is preliminary data.</text>
</comment>
<protein>
    <submittedName>
        <fullName evidence="2">Uncharacterized protein</fullName>
    </submittedName>
</protein>
<organism evidence="2 3">
    <name type="scientific">Gossypium stocksii</name>
    <dbReference type="NCBI Taxonomy" id="47602"/>
    <lineage>
        <taxon>Eukaryota</taxon>
        <taxon>Viridiplantae</taxon>
        <taxon>Streptophyta</taxon>
        <taxon>Embryophyta</taxon>
        <taxon>Tracheophyta</taxon>
        <taxon>Spermatophyta</taxon>
        <taxon>Magnoliopsida</taxon>
        <taxon>eudicotyledons</taxon>
        <taxon>Gunneridae</taxon>
        <taxon>Pentapetalae</taxon>
        <taxon>rosids</taxon>
        <taxon>malvids</taxon>
        <taxon>Malvales</taxon>
        <taxon>Malvaceae</taxon>
        <taxon>Malvoideae</taxon>
        <taxon>Gossypium</taxon>
    </lineage>
</organism>
<dbReference type="AlphaFoldDB" id="A0A9D3V1R9"/>
<keyword evidence="3" id="KW-1185">Reference proteome</keyword>
<evidence type="ECO:0000313" key="2">
    <source>
        <dbReference type="EMBL" id="KAH1066556.1"/>
    </source>
</evidence>
<feature type="coiled-coil region" evidence="1">
    <location>
        <begin position="133"/>
        <end position="160"/>
    </location>
</feature>
<sequence length="243" mass="26942">MLSMSLDVSFSGLLHCIAESVVLVLSELIDQNSVKLLRKFLPRKKIELASPEMGLDSEFKNFKAANSSSCKHATSSSADSIMKQEHLFPDLLNEGSWSSKEELNQCGVIISHPRKRVCSNFCKGKSVLQASEAEDLNTRLEILEEESQIMKQALLETMAERKKLVNEIYKLFETRRYTLLPKDQEDGHTFSSGSLIIKPCKGPGQGTAESSLLHALLENPRSGDPNANALAILGQSYTSRNKI</sequence>
<proteinExistence type="predicted"/>
<accession>A0A9D3V1R9</accession>
<keyword evidence="1" id="KW-0175">Coiled coil</keyword>
<dbReference type="EMBL" id="JAIQCV010000009">
    <property type="protein sequence ID" value="KAH1066556.1"/>
    <property type="molecule type" value="Genomic_DNA"/>
</dbReference>